<dbReference type="Proteomes" id="UP001044222">
    <property type="component" value="Chromosome 14"/>
</dbReference>
<dbReference type="AlphaFoldDB" id="A0A9D3LVJ4"/>
<evidence type="ECO:0000313" key="2">
    <source>
        <dbReference type="Proteomes" id="UP001044222"/>
    </source>
</evidence>
<reference evidence="1" key="1">
    <citation type="submission" date="2021-01" db="EMBL/GenBank/DDBJ databases">
        <title>A chromosome-scale assembly of European eel, Anguilla anguilla.</title>
        <authorList>
            <person name="Henkel C."/>
            <person name="Jong-Raadsen S.A."/>
            <person name="Dufour S."/>
            <person name="Weltzien F.-A."/>
            <person name="Palstra A.P."/>
            <person name="Pelster B."/>
            <person name="Spaink H.P."/>
            <person name="Van Den Thillart G.E."/>
            <person name="Jansen H."/>
            <person name="Zahm M."/>
            <person name="Klopp C."/>
            <person name="Cedric C."/>
            <person name="Louis A."/>
            <person name="Berthelot C."/>
            <person name="Parey E."/>
            <person name="Roest Crollius H."/>
            <person name="Montfort J."/>
            <person name="Robinson-Rechavi M."/>
            <person name="Bucao C."/>
            <person name="Bouchez O."/>
            <person name="Gislard M."/>
            <person name="Lluch J."/>
            <person name="Milhes M."/>
            <person name="Lampietro C."/>
            <person name="Lopez Roques C."/>
            <person name="Donnadieu C."/>
            <person name="Braasch I."/>
            <person name="Desvignes T."/>
            <person name="Postlethwait J."/>
            <person name="Bobe J."/>
            <person name="Guiguen Y."/>
            <person name="Dirks R."/>
        </authorList>
    </citation>
    <scope>NUCLEOTIDE SEQUENCE</scope>
    <source>
        <strain evidence="1">Tag_6206</strain>
        <tissue evidence="1">Liver</tissue>
    </source>
</reference>
<comment type="caution">
    <text evidence="1">The sequence shown here is derived from an EMBL/GenBank/DDBJ whole genome shotgun (WGS) entry which is preliminary data.</text>
</comment>
<gene>
    <name evidence="1" type="ORF">ANANG_G00245790</name>
</gene>
<evidence type="ECO:0000313" key="1">
    <source>
        <dbReference type="EMBL" id="KAG5835608.1"/>
    </source>
</evidence>
<dbReference type="EMBL" id="JAFIRN010000014">
    <property type="protein sequence ID" value="KAG5835608.1"/>
    <property type="molecule type" value="Genomic_DNA"/>
</dbReference>
<organism evidence="1 2">
    <name type="scientific">Anguilla anguilla</name>
    <name type="common">European freshwater eel</name>
    <name type="synonym">Muraena anguilla</name>
    <dbReference type="NCBI Taxonomy" id="7936"/>
    <lineage>
        <taxon>Eukaryota</taxon>
        <taxon>Metazoa</taxon>
        <taxon>Chordata</taxon>
        <taxon>Craniata</taxon>
        <taxon>Vertebrata</taxon>
        <taxon>Euteleostomi</taxon>
        <taxon>Actinopterygii</taxon>
        <taxon>Neopterygii</taxon>
        <taxon>Teleostei</taxon>
        <taxon>Anguilliformes</taxon>
        <taxon>Anguillidae</taxon>
        <taxon>Anguilla</taxon>
    </lineage>
</organism>
<accession>A0A9D3LVJ4</accession>
<sequence>MRNYASTRQLYPFEPPEGSTFTNIRSILDLPFWWKKLAEEHFRAGSQHKMAIKKTQVRKRQAHRLL</sequence>
<keyword evidence="2" id="KW-1185">Reference proteome</keyword>
<protein>
    <submittedName>
        <fullName evidence="1">Uncharacterized protein</fullName>
    </submittedName>
</protein>
<proteinExistence type="predicted"/>
<name>A0A9D3LVJ4_ANGAN</name>